<keyword evidence="1" id="KW-0472">Membrane</keyword>
<proteinExistence type="predicted"/>
<feature type="transmembrane region" description="Helical" evidence="1">
    <location>
        <begin position="184"/>
        <end position="202"/>
    </location>
</feature>
<gene>
    <name evidence="2" type="ORF">Metal_2028</name>
</gene>
<evidence type="ECO:0000313" key="3">
    <source>
        <dbReference type="Proteomes" id="UP000005090"/>
    </source>
</evidence>
<evidence type="ECO:0000313" key="2">
    <source>
        <dbReference type="EMBL" id="EIC29788.1"/>
    </source>
</evidence>
<dbReference type="HOGENOM" id="CLU_115371_0_0_6"/>
<dbReference type="Proteomes" id="UP000005090">
    <property type="component" value="Chromosome"/>
</dbReference>
<dbReference type="AlphaFoldDB" id="H8GQG1"/>
<dbReference type="eggNOG" id="ENOG5031RE8">
    <property type="taxonomic scope" value="Bacteria"/>
</dbReference>
<dbReference type="EMBL" id="CM001475">
    <property type="protein sequence ID" value="EIC29788.1"/>
    <property type="molecule type" value="Genomic_DNA"/>
</dbReference>
<organism evidence="2 3">
    <name type="scientific">Methylomicrobium album BG8</name>
    <dbReference type="NCBI Taxonomy" id="686340"/>
    <lineage>
        <taxon>Bacteria</taxon>
        <taxon>Pseudomonadati</taxon>
        <taxon>Pseudomonadota</taxon>
        <taxon>Gammaproteobacteria</taxon>
        <taxon>Methylococcales</taxon>
        <taxon>Methylococcaceae</taxon>
        <taxon>Methylomicrobium</taxon>
    </lineage>
</organism>
<keyword evidence="3" id="KW-1185">Reference proteome</keyword>
<keyword evidence="1" id="KW-1133">Transmembrane helix</keyword>
<evidence type="ECO:0000256" key="1">
    <source>
        <dbReference type="SAM" id="Phobius"/>
    </source>
</evidence>
<protein>
    <submittedName>
        <fullName evidence="2">Uncharacterized protein</fullName>
    </submittedName>
</protein>
<name>H8GQG1_METAL</name>
<accession>H8GQG1</accession>
<sequence>MKITKRHGQKTGSSWSRGQSLVLRSAKRVVRLAHLLMFALILQQPVYAHRGDANDADPCRIKVSNEWIHFAAYTPTFSENKSYCRSIPKVGMTNLVFDYEGKQLRHVSIEFEVTKEPEGTRIFYRPPSASKTGTVEGAVDFNQFGAGNYLVHVTIDNDNEKVDTHIPFSVGIEGDESFVKVKKFLFTVAVCIVIGYLCFRYARSGKSGQPNSA</sequence>
<reference evidence="2 3" key="1">
    <citation type="journal article" date="2013" name="Genome Announc.">
        <title>Genome Sequence of the Obligate Gammaproteobacterial Methanotroph Methylomicrobium album Strain BG8.</title>
        <authorList>
            <person name="Kits K.D."/>
            <person name="Kalyuzhnaya M.G."/>
            <person name="Klotz M.G."/>
            <person name="Jetten M.S."/>
            <person name="Op den Camp H.J."/>
            <person name="Vuilleumier S."/>
            <person name="Bringel F."/>
            <person name="Dispirito A.A."/>
            <person name="Murrell J.C."/>
            <person name="Bruce D."/>
            <person name="Cheng J.F."/>
            <person name="Copeland A."/>
            <person name="Goodwin L."/>
            <person name="Hauser L."/>
            <person name="Lajus A."/>
            <person name="Land M.L."/>
            <person name="Lapidus A."/>
            <person name="Lucas S."/>
            <person name="Medigue C."/>
            <person name="Pitluck S."/>
            <person name="Woyke T."/>
            <person name="Zeytun A."/>
            <person name="Stein L.Y."/>
        </authorList>
    </citation>
    <scope>NUCLEOTIDE SEQUENCE [LARGE SCALE GENOMIC DNA]</scope>
    <source>
        <strain evidence="2 3">BG8</strain>
    </source>
</reference>
<keyword evidence="1" id="KW-0812">Transmembrane</keyword>